<keyword evidence="1" id="KW-1133">Transmembrane helix</keyword>
<organism evidence="2 3">
    <name type="scientific">Mucor plumbeus</name>
    <dbReference type="NCBI Taxonomy" id="97098"/>
    <lineage>
        <taxon>Eukaryota</taxon>
        <taxon>Fungi</taxon>
        <taxon>Fungi incertae sedis</taxon>
        <taxon>Mucoromycota</taxon>
        <taxon>Mucoromycotina</taxon>
        <taxon>Mucoromycetes</taxon>
        <taxon>Mucorales</taxon>
        <taxon>Mucorineae</taxon>
        <taxon>Mucoraceae</taxon>
        <taxon>Mucor</taxon>
    </lineage>
</organism>
<keyword evidence="1" id="KW-0472">Membrane</keyword>
<name>A0A8H7QHF8_9FUNG</name>
<dbReference type="Proteomes" id="UP000650833">
    <property type="component" value="Unassembled WGS sequence"/>
</dbReference>
<proteinExistence type="predicted"/>
<gene>
    <name evidence="2" type="ORF">INT46_000073</name>
</gene>
<feature type="transmembrane region" description="Helical" evidence="1">
    <location>
        <begin position="43"/>
        <end position="62"/>
    </location>
</feature>
<evidence type="ECO:0000256" key="1">
    <source>
        <dbReference type="SAM" id="Phobius"/>
    </source>
</evidence>
<protein>
    <submittedName>
        <fullName evidence="2">Uncharacterized protein</fullName>
    </submittedName>
</protein>
<dbReference type="AlphaFoldDB" id="A0A8H7QHF8"/>
<evidence type="ECO:0000313" key="3">
    <source>
        <dbReference type="Proteomes" id="UP000650833"/>
    </source>
</evidence>
<reference evidence="2" key="1">
    <citation type="submission" date="2020-12" db="EMBL/GenBank/DDBJ databases">
        <title>Metabolic potential, ecology and presence of endohyphal bacteria is reflected in genomic diversity of Mucoromycotina.</title>
        <authorList>
            <person name="Muszewska A."/>
            <person name="Okrasinska A."/>
            <person name="Steczkiewicz K."/>
            <person name="Drgas O."/>
            <person name="Orlowska M."/>
            <person name="Perlinska-Lenart U."/>
            <person name="Aleksandrzak-Piekarczyk T."/>
            <person name="Szatraj K."/>
            <person name="Zielenkiewicz U."/>
            <person name="Pilsyk S."/>
            <person name="Malc E."/>
            <person name="Mieczkowski P."/>
            <person name="Kruszewska J.S."/>
            <person name="Biernat P."/>
            <person name="Pawlowska J."/>
        </authorList>
    </citation>
    <scope>NUCLEOTIDE SEQUENCE</scope>
    <source>
        <strain evidence="2">CBS 226.32</strain>
    </source>
</reference>
<comment type="caution">
    <text evidence="2">The sequence shown here is derived from an EMBL/GenBank/DDBJ whole genome shotgun (WGS) entry which is preliminary data.</text>
</comment>
<accession>A0A8H7QHF8</accession>
<sequence>MLDVDEIPYKIAEKPNVNTLDSVISGLFGGKFSLRQNTYSHNLNMYTLILGLAGLAVGHPFGKRNI</sequence>
<keyword evidence="3" id="KW-1185">Reference proteome</keyword>
<evidence type="ECO:0000313" key="2">
    <source>
        <dbReference type="EMBL" id="KAG2192737.1"/>
    </source>
</evidence>
<keyword evidence="1" id="KW-0812">Transmembrane</keyword>
<dbReference type="EMBL" id="JAEPRC010000702">
    <property type="protein sequence ID" value="KAG2192737.1"/>
    <property type="molecule type" value="Genomic_DNA"/>
</dbReference>